<evidence type="ECO:0000256" key="4">
    <source>
        <dbReference type="ARBA" id="ARBA00023136"/>
    </source>
</evidence>
<name>A0A078LTL9_9PSED</name>
<proteinExistence type="predicted"/>
<dbReference type="RefSeq" id="WP_037022107.1">
    <property type="nucleotide sequence ID" value="NZ_CCSF01000001.1"/>
</dbReference>
<evidence type="ECO:0000256" key="5">
    <source>
        <dbReference type="SAM" id="Phobius"/>
    </source>
</evidence>
<dbReference type="OrthoDB" id="9808452at2"/>
<dbReference type="Proteomes" id="UP000053902">
    <property type="component" value="Unassembled WGS sequence"/>
</dbReference>
<dbReference type="HOGENOM" id="CLU_099801_0_0_6"/>
<comment type="subcellular location">
    <subcellularLocation>
        <location evidence="1">Membrane</location>
        <topology evidence="1">Multi-pass membrane protein</topology>
    </subcellularLocation>
</comment>
<dbReference type="EMBL" id="CCSF01000001">
    <property type="protein sequence ID" value="CDZ93236.1"/>
    <property type="molecule type" value="Genomic_DNA"/>
</dbReference>
<gene>
    <name evidence="7" type="ORF">BN1079_00523</name>
</gene>
<organism evidence="7 8">
    <name type="scientific">Pseudomonas saudiphocaensis</name>
    <dbReference type="NCBI Taxonomy" id="1499686"/>
    <lineage>
        <taxon>Bacteria</taxon>
        <taxon>Pseudomonadati</taxon>
        <taxon>Pseudomonadota</taxon>
        <taxon>Gammaproteobacteria</taxon>
        <taxon>Pseudomonadales</taxon>
        <taxon>Pseudomonadaceae</taxon>
        <taxon>Pseudomonas</taxon>
    </lineage>
</organism>
<keyword evidence="8" id="KW-1185">Reference proteome</keyword>
<evidence type="ECO:0000256" key="1">
    <source>
        <dbReference type="ARBA" id="ARBA00004141"/>
    </source>
</evidence>
<dbReference type="GO" id="GO:0016020">
    <property type="term" value="C:membrane"/>
    <property type="evidence" value="ECO:0007669"/>
    <property type="project" value="UniProtKB-SubCell"/>
</dbReference>
<protein>
    <submittedName>
        <fullName evidence="7">Membrane protein</fullName>
    </submittedName>
</protein>
<dbReference type="eggNOG" id="ENOG502Z7KS">
    <property type="taxonomic scope" value="Bacteria"/>
</dbReference>
<reference evidence="7 8" key="1">
    <citation type="submission" date="2014-07" db="EMBL/GenBank/DDBJ databases">
        <authorList>
            <person name="Urmite Genomes Urmite Genomes"/>
        </authorList>
    </citation>
    <scope>NUCLEOTIDE SEQUENCE [LARGE SCALE GENOMIC DNA]</scope>
    <source>
        <strain evidence="7 8">20_BN</strain>
    </source>
</reference>
<dbReference type="Pfam" id="PF04893">
    <property type="entry name" value="Yip1"/>
    <property type="match status" value="1"/>
</dbReference>
<feature type="transmembrane region" description="Helical" evidence="5">
    <location>
        <begin position="131"/>
        <end position="152"/>
    </location>
</feature>
<keyword evidence="2 5" id="KW-0812">Transmembrane</keyword>
<feature type="transmembrane region" description="Helical" evidence="5">
    <location>
        <begin position="164"/>
        <end position="189"/>
    </location>
</feature>
<accession>A0A078LTL9</accession>
<evidence type="ECO:0000256" key="3">
    <source>
        <dbReference type="ARBA" id="ARBA00022989"/>
    </source>
</evidence>
<dbReference type="STRING" id="1499686.BN1079_00523"/>
<evidence type="ECO:0000259" key="6">
    <source>
        <dbReference type="Pfam" id="PF04893"/>
    </source>
</evidence>
<evidence type="ECO:0000313" key="7">
    <source>
        <dbReference type="EMBL" id="CDZ93236.1"/>
    </source>
</evidence>
<keyword evidence="3 5" id="KW-1133">Transmembrane helix</keyword>
<evidence type="ECO:0000313" key="8">
    <source>
        <dbReference type="Proteomes" id="UP000053902"/>
    </source>
</evidence>
<evidence type="ECO:0000256" key="2">
    <source>
        <dbReference type="ARBA" id="ARBA00022692"/>
    </source>
</evidence>
<dbReference type="AlphaFoldDB" id="A0A078LTL9"/>
<feature type="transmembrane region" description="Helical" evidence="5">
    <location>
        <begin position="107"/>
        <end position="125"/>
    </location>
</feature>
<feature type="domain" description="Yip1" evidence="6">
    <location>
        <begin position="6"/>
        <end position="181"/>
    </location>
</feature>
<feature type="transmembrane region" description="Helical" evidence="5">
    <location>
        <begin position="34"/>
        <end position="54"/>
    </location>
</feature>
<sequence>MINHVWGLFAHPSQEWQEITGEERGVGRLHLWEVMLLAAIPPIAAFIGTTRFGWSIGSGGAVMLTEASALQLTVLSYLAMLAGVAVMGGFIHWMSRTYDANPTLTQCIMFAAYTATPLFIGGLAALYPVLWLGMLVGTAAICYTTYLLYVGVPTFMNIPSDEGFLFSSSILAVGLVVLVAIIALSVIMWGMGVGPVYIR</sequence>
<feature type="transmembrane region" description="Helical" evidence="5">
    <location>
        <begin position="74"/>
        <end position="95"/>
    </location>
</feature>
<keyword evidence="4 5" id="KW-0472">Membrane</keyword>
<dbReference type="InterPro" id="IPR006977">
    <property type="entry name" value="Yip1_dom"/>
</dbReference>